<dbReference type="Proteomes" id="UP000242133">
    <property type="component" value="Unassembled WGS sequence"/>
</dbReference>
<accession>A0A2P8F216</accession>
<comment type="caution">
    <text evidence="1">The sequence shown here is derived from an EMBL/GenBank/DDBJ whole genome shotgun (WGS) entry which is preliminary data.</text>
</comment>
<gene>
    <name evidence="1" type="ORF">CLV44_10338</name>
</gene>
<dbReference type="OrthoDB" id="9759996at2"/>
<protein>
    <submittedName>
        <fullName evidence="1">Dicarboxylate transport</fullName>
    </submittedName>
</protein>
<dbReference type="RefSeq" id="WP_106590586.1">
    <property type="nucleotide sequence ID" value="NZ_PYGI01000003.1"/>
</dbReference>
<dbReference type="InterPro" id="IPR021730">
    <property type="entry name" value="YdbH"/>
</dbReference>
<proteinExistence type="predicted"/>
<dbReference type="EMBL" id="PYGI01000003">
    <property type="protein sequence ID" value="PSL15757.1"/>
    <property type="molecule type" value="Genomic_DNA"/>
</dbReference>
<reference evidence="1 2" key="1">
    <citation type="submission" date="2018-03" db="EMBL/GenBank/DDBJ databases">
        <title>Genomic Encyclopedia of Archaeal and Bacterial Type Strains, Phase II (KMG-II): from individual species to whole genera.</title>
        <authorList>
            <person name="Goeker M."/>
        </authorList>
    </citation>
    <scope>NUCLEOTIDE SEQUENCE [LARGE SCALE GENOMIC DNA]</scope>
    <source>
        <strain evidence="1 2">DSM 17586</strain>
    </source>
</reference>
<name>A0A2P8F216_9GAMM</name>
<evidence type="ECO:0000313" key="1">
    <source>
        <dbReference type="EMBL" id="PSL15757.1"/>
    </source>
</evidence>
<dbReference type="Pfam" id="PF11739">
    <property type="entry name" value="YdbH-like"/>
    <property type="match status" value="1"/>
</dbReference>
<dbReference type="AlphaFoldDB" id="A0A2P8F216"/>
<sequence length="773" mass="86591">MRKGLIGVLLIPPLLLAALWFTLPWSAQYLLQQWLQEQGFDQPRLVIQRPSWQYLRIDHLSVSQRSDGRRLILEADNIELRFSPLDLLQGQLHELRIEQARLQIDADASIRGRFQQLEQQIDTLLLTPFNPTQLFQYAPSQRLVIAQLELIYTAPEQPVWSARGNIDLEPTLLQSRMQLLRASEALGYLDLTLDPALNLGLSLNHDNHYLLRSAHQLTFPEQDWQLRSDLLLNATYLTDWLQRLQLPIVLPVTALDGQVRLNTRLRIPSLMPTHLPEWLNQVEVQLNNQLELATGPGDGVDSSQVKLTLAAQLENGDFSLSVAQGSTVTLTGLKQPDLQLAKVSAQLTAPLQLSGHWQHPDRWQHTPLALQVTPNGLQTPLPVAIALQPVTLAIPAGALLRQQYPLTLQLPDIRLQPDRQPPLNLAVQADMQLDWQHQRISTRARLDSTQLPLTATLDGHFDRRLHGQLQFTLAPTHVAPLQQALNPWLPSTLRPLVLKQGTLSASGRVEFKPKQWTLKATPLLHDIDFIWDEHTQVTGMNLRQQLTVDASGRFHNEGLLEVDHTDSGIRIFGPRVDFDLDMPSQGPPRLSLSTFSLSALDGIIAVPALSFNPLQPVIDTRIAVAALELDKILSLYPQEGLYGSGVLGGALPVQINGDQLRISGGQLVSQGEGGVIRYQATPEISLMAQQNPGIQLALEALTDFRFNLLDLTLDYAPDGEAVIQARLKGHNPGWQQGRPVDLNLNIEENLLDLLRTLRLTDRVTDAIDRRFRR</sequence>
<organism evidence="1 2">
    <name type="scientific">Marinobacterium halophilum</name>
    <dbReference type="NCBI Taxonomy" id="267374"/>
    <lineage>
        <taxon>Bacteria</taxon>
        <taxon>Pseudomonadati</taxon>
        <taxon>Pseudomonadota</taxon>
        <taxon>Gammaproteobacteria</taxon>
        <taxon>Oceanospirillales</taxon>
        <taxon>Oceanospirillaceae</taxon>
        <taxon>Marinobacterium</taxon>
    </lineage>
</organism>
<keyword evidence="2" id="KW-1185">Reference proteome</keyword>
<evidence type="ECO:0000313" key="2">
    <source>
        <dbReference type="Proteomes" id="UP000242133"/>
    </source>
</evidence>